<evidence type="ECO:0000259" key="8">
    <source>
        <dbReference type="Pfam" id="PF00892"/>
    </source>
</evidence>
<evidence type="ECO:0000256" key="6">
    <source>
        <dbReference type="SAM" id="MobiDB-lite"/>
    </source>
</evidence>
<comment type="caution">
    <text evidence="9">The sequence shown here is derived from an EMBL/GenBank/DDBJ whole genome shotgun (WGS) entry which is preliminary data.</text>
</comment>
<dbReference type="EMBL" id="QUOU01000001">
    <property type="protein sequence ID" value="REL28428.1"/>
    <property type="molecule type" value="Genomic_DNA"/>
</dbReference>
<dbReference type="Pfam" id="PF00892">
    <property type="entry name" value="EamA"/>
    <property type="match status" value="2"/>
</dbReference>
<dbReference type="InterPro" id="IPR000620">
    <property type="entry name" value="EamA_dom"/>
</dbReference>
<gene>
    <name evidence="9" type="ORF">DXX93_18895</name>
</gene>
<evidence type="ECO:0000256" key="4">
    <source>
        <dbReference type="ARBA" id="ARBA00022989"/>
    </source>
</evidence>
<dbReference type="GO" id="GO:0016020">
    <property type="term" value="C:membrane"/>
    <property type="evidence" value="ECO:0007669"/>
    <property type="project" value="UniProtKB-SubCell"/>
</dbReference>
<evidence type="ECO:0000256" key="3">
    <source>
        <dbReference type="ARBA" id="ARBA00022692"/>
    </source>
</evidence>
<evidence type="ECO:0000313" key="10">
    <source>
        <dbReference type="Proteomes" id="UP000256478"/>
    </source>
</evidence>
<keyword evidence="3 7" id="KW-0812">Transmembrane</keyword>
<reference evidence="9 10" key="1">
    <citation type="submission" date="2018-08" db="EMBL/GenBank/DDBJ databases">
        <title>Thalassotalea euphylliae genome.</title>
        <authorList>
            <person name="Summers S."/>
            <person name="Rice S.A."/>
            <person name="Freckelton M.L."/>
            <person name="Nedved B.T."/>
            <person name="Hadfield M.G."/>
        </authorList>
    </citation>
    <scope>NUCLEOTIDE SEQUENCE [LARGE SCALE GENOMIC DNA]</scope>
    <source>
        <strain evidence="9 10">H1</strain>
    </source>
</reference>
<feature type="transmembrane region" description="Helical" evidence="7">
    <location>
        <begin position="120"/>
        <end position="137"/>
    </location>
</feature>
<sequence length="330" mass="36577">MNNTMLYILTVLIWGSTWIAINYQLGEVAPEASVAYRFGLAATVLFIYCWLRKLPLAMNTKQHMWVALFGMALFGCNYFFLYQAQQHINSALTCIAFSTLLLFNIINARIWYKTPVNSQVVIGGTLGLIGIVILFWPQVKTLSFTDMTLYGLVLCLIGTASASTGNMISIRNQNNKMPVVQSNAWGMLYGTIFMSVLALAQGKSFTFEWSASYISSLLFLSIFGSVIAFGCYLSLMTRIGPHKTSYANILFPAVAVAISTVVEGFVWDQYTVFGFIAIMVGNFVVLSKPRALKRDKMVVNNDKASSEKPSTEKHSAEKPNNIDTDKVTAS</sequence>
<feature type="transmembrane region" description="Helical" evidence="7">
    <location>
        <begin position="245"/>
        <end position="264"/>
    </location>
</feature>
<feature type="transmembrane region" description="Helical" evidence="7">
    <location>
        <begin position="149"/>
        <end position="170"/>
    </location>
</feature>
<feature type="region of interest" description="Disordered" evidence="6">
    <location>
        <begin position="298"/>
        <end position="330"/>
    </location>
</feature>
<evidence type="ECO:0000256" key="1">
    <source>
        <dbReference type="ARBA" id="ARBA00004141"/>
    </source>
</evidence>
<dbReference type="InterPro" id="IPR050638">
    <property type="entry name" value="AA-Vitamin_Transporters"/>
</dbReference>
<dbReference type="AlphaFoldDB" id="A0A3E0TV06"/>
<feature type="domain" description="EamA" evidence="8">
    <location>
        <begin position="151"/>
        <end position="286"/>
    </location>
</feature>
<dbReference type="InterPro" id="IPR037185">
    <property type="entry name" value="EmrE-like"/>
</dbReference>
<proteinExistence type="inferred from homology"/>
<feature type="transmembrane region" description="Helical" evidence="7">
    <location>
        <begin position="88"/>
        <end position="108"/>
    </location>
</feature>
<dbReference type="PANTHER" id="PTHR32322">
    <property type="entry name" value="INNER MEMBRANE TRANSPORTER"/>
    <property type="match status" value="1"/>
</dbReference>
<feature type="transmembrane region" description="Helical" evidence="7">
    <location>
        <begin position="5"/>
        <end position="23"/>
    </location>
</feature>
<dbReference type="SUPFAM" id="SSF103481">
    <property type="entry name" value="Multidrug resistance efflux transporter EmrE"/>
    <property type="match status" value="2"/>
</dbReference>
<comment type="similarity">
    <text evidence="2">Belongs to the EamA transporter family.</text>
</comment>
<evidence type="ECO:0000256" key="2">
    <source>
        <dbReference type="ARBA" id="ARBA00007362"/>
    </source>
</evidence>
<protein>
    <submittedName>
        <fullName evidence="9">EamA family transporter</fullName>
    </submittedName>
</protein>
<comment type="subcellular location">
    <subcellularLocation>
        <location evidence="1">Membrane</location>
        <topology evidence="1">Multi-pass membrane protein</topology>
    </subcellularLocation>
</comment>
<keyword evidence="4 7" id="KW-1133">Transmembrane helix</keyword>
<evidence type="ECO:0000256" key="7">
    <source>
        <dbReference type="SAM" id="Phobius"/>
    </source>
</evidence>
<feature type="transmembrane region" description="Helical" evidence="7">
    <location>
        <begin position="213"/>
        <end position="233"/>
    </location>
</feature>
<feature type="compositionally biased region" description="Basic and acidic residues" evidence="6">
    <location>
        <begin position="304"/>
        <end position="317"/>
    </location>
</feature>
<dbReference type="RefSeq" id="WP_116009463.1">
    <property type="nucleotide sequence ID" value="NZ_QUOU01000001.1"/>
</dbReference>
<feature type="transmembrane region" description="Helical" evidence="7">
    <location>
        <begin position="182"/>
        <end position="201"/>
    </location>
</feature>
<evidence type="ECO:0000256" key="5">
    <source>
        <dbReference type="ARBA" id="ARBA00023136"/>
    </source>
</evidence>
<organism evidence="9 10">
    <name type="scientific">Thalassotalea euphylliae</name>
    <dbReference type="NCBI Taxonomy" id="1655234"/>
    <lineage>
        <taxon>Bacteria</taxon>
        <taxon>Pseudomonadati</taxon>
        <taxon>Pseudomonadota</taxon>
        <taxon>Gammaproteobacteria</taxon>
        <taxon>Alteromonadales</taxon>
        <taxon>Colwelliaceae</taxon>
        <taxon>Thalassotalea</taxon>
    </lineage>
</organism>
<dbReference type="Proteomes" id="UP000256478">
    <property type="component" value="Unassembled WGS sequence"/>
</dbReference>
<name>A0A3E0TV06_9GAMM</name>
<feature type="transmembrane region" description="Helical" evidence="7">
    <location>
        <begin position="270"/>
        <end position="287"/>
    </location>
</feature>
<dbReference type="PANTHER" id="PTHR32322:SF2">
    <property type="entry name" value="EAMA DOMAIN-CONTAINING PROTEIN"/>
    <property type="match status" value="1"/>
</dbReference>
<dbReference type="OrthoDB" id="2352272at2"/>
<keyword evidence="5 7" id="KW-0472">Membrane</keyword>
<evidence type="ECO:0000313" key="9">
    <source>
        <dbReference type="EMBL" id="REL28428.1"/>
    </source>
</evidence>
<feature type="transmembrane region" description="Helical" evidence="7">
    <location>
        <begin position="63"/>
        <end position="82"/>
    </location>
</feature>
<accession>A0A3E0TV06</accession>
<feature type="domain" description="EamA" evidence="8">
    <location>
        <begin position="6"/>
        <end position="135"/>
    </location>
</feature>
<feature type="transmembrane region" description="Helical" evidence="7">
    <location>
        <begin position="35"/>
        <end position="51"/>
    </location>
</feature>